<dbReference type="PANTHER" id="PTHR30151:SF0">
    <property type="entry name" value="ABC TRANSPORTER PERMEASE PROTEIN MJ0413-RELATED"/>
    <property type="match status" value="1"/>
</dbReference>
<dbReference type="SUPFAM" id="SSF161098">
    <property type="entry name" value="MetI-like"/>
    <property type="match status" value="1"/>
</dbReference>
<evidence type="ECO:0000313" key="9">
    <source>
        <dbReference type="EMBL" id="MBA9020561.1"/>
    </source>
</evidence>
<keyword evidence="3" id="KW-1003">Cell membrane</keyword>
<feature type="transmembrane region" description="Helical" evidence="7">
    <location>
        <begin position="61"/>
        <end position="83"/>
    </location>
</feature>
<evidence type="ECO:0000256" key="2">
    <source>
        <dbReference type="ARBA" id="ARBA00022448"/>
    </source>
</evidence>
<gene>
    <name evidence="9" type="ORF">HNQ97_002563</name>
</gene>
<name>A0ABR6C6M3_9HYPH</name>
<feature type="transmembrane region" description="Helical" evidence="7">
    <location>
        <begin position="95"/>
        <end position="113"/>
    </location>
</feature>
<dbReference type="PROSITE" id="PS50928">
    <property type="entry name" value="ABC_TM1"/>
    <property type="match status" value="1"/>
</dbReference>
<reference evidence="9 10" key="1">
    <citation type="submission" date="2020-08" db="EMBL/GenBank/DDBJ databases">
        <title>Genomic Encyclopedia of Type Strains, Phase IV (KMG-IV): sequencing the most valuable type-strain genomes for metagenomic binning, comparative biology and taxonomic classification.</title>
        <authorList>
            <person name="Goeker M."/>
        </authorList>
    </citation>
    <scope>NUCLEOTIDE SEQUENCE [LARGE SCALE GENOMIC DNA]</scope>
    <source>
        <strain evidence="9 10">DSM 17455</strain>
    </source>
</reference>
<dbReference type="CDD" id="cd06261">
    <property type="entry name" value="TM_PBP2"/>
    <property type="match status" value="1"/>
</dbReference>
<keyword evidence="5 7" id="KW-1133">Transmembrane helix</keyword>
<feature type="transmembrane region" description="Helical" evidence="7">
    <location>
        <begin position="210"/>
        <end position="229"/>
    </location>
</feature>
<evidence type="ECO:0000256" key="3">
    <source>
        <dbReference type="ARBA" id="ARBA00022475"/>
    </source>
</evidence>
<feature type="domain" description="ABC transmembrane type-1" evidence="8">
    <location>
        <begin position="53"/>
        <end position="237"/>
    </location>
</feature>
<evidence type="ECO:0000256" key="1">
    <source>
        <dbReference type="ARBA" id="ARBA00004651"/>
    </source>
</evidence>
<organism evidence="9 10">
    <name type="scientific">Aminobacter ciceronei</name>
    <dbReference type="NCBI Taxonomy" id="150723"/>
    <lineage>
        <taxon>Bacteria</taxon>
        <taxon>Pseudomonadati</taxon>
        <taxon>Pseudomonadota</taxon>
        <taxon>Alphaproteobacteria</taxon>
        <taxon>Hyphomicrobiales</taxon>
        <taxon>Phyllobacteriaceae</taxon>
        <taxon>Aminobacter</taxon>
    </lineage>
</organism>
<keyword evidence="2 7" id="KW-0813">Transport</keyword>
<dbReference type="PANTHER" id="PTHR30151">
    <property type="entry name" value="ALKANE SULFONATE ABC TRANSPORTER-RELATED, MEMBRANE SUBUNIT"/>
    <property type="match status" value="1"/>
</dbReference>
<keyword evidence="4 7" id="KW-0812">Transmembrane</keyword>
<comment type="caution">
    <text evidence="9">The sequence shown here is derived from an EMBL/GenBank/DDBJ whole genome shotgun (WGS) entry which is preliminary data.</text>
</comment>
<evidence type="ECO:0000256" key="5">
    <source>
        <dbReference type="ARBA" id="ARBA00022989"/>
    </source>
</evidence>
<keyword evidence="10" id="KW-1185">Reference proteome</keyword>
<dbReference type="Proteomes" id="UP000587524">
    <property type="component" value="Unassembled WGS sequence"/>
</dbReference>
<keyword evidence="6 7" id="KW-0472">Membrane</keyword>
<comment type="similarity">
    <text evidence="7">Belongs to the binding-protein-dependent transport system permease family.</text>
</comment>
<evidence type="ECO:0000259" key="8">
    <source>
        <dbReference type="PROSITE" id="PS50928"/>
    </source>
</evidence>
<protein>
    <submittedName>
        <fullName evidence="9">NitT/TauT family transport system permease protein</fullName>
    </submittedName>
</protein>
<evidence type="ECO:0000256" key="4">
    <source>
        <dbReference type="ARBA" id="ARBA00022692"/>
    </source>
</evidence>
<proteinExistence type="inferred from homology"/>
<dbReference type="Gene3D" id="1.10.3720.10">
    <property type="entry name" value="MetI-like"/>
    <property type="match status" value="1"/>
</dbReference>
<accession>A0ABR6C6M3</accession>
<evidence type="ECO:0000256" key="6">
    <source>
        <dbReference type="ARBA" id="ARBA00023136"/>
    </source>
</evidence>
<dbReference type="InterPro" id="IPR000515">
    <property type="entry name" value="MetI-like"/>
</dbReference>
<comment type="subcellular location">
    <subcellularLocation>
        <location evidence="1 7">Cell membrane</location>
        <topology evidence="1 7">Multi-pass membrane protein</topology>
    </subcellularLocation>
</comment>
<sequence length="251" mass="26869">MRVLYAGLGVAIVIAVWQLMANAIAFDMLFPPPRVVGASAYDMIVSGSMTDDVGASLWRLLLALLIGVPAGILIGVAIGWWPIANAIVQPFIRMFNAIPAIALVPFSLLWLGVTEQSRIALLVYTITLTVLISTRAGVRNVSRIKLRAGECLGVRGPQALFKIVLPSCIPAIIIGIRTAIGLGVMVVVAAEMLGAESGVGYRLMQARSQFDTAALMASIIGLGLLALLLDRAFEFAVETLLPRYSTKRRIK</sequence>
<feature type="transmembrane region" description="Helical" evidence="7">
    <location>
        <begin position="159"/>
        <end position="190"/>
    </location>
</feature>
<dbReference type="EMBL" id="JACJHZ010000010">
    <property type="protein sequence ID" value="MBA9020561.1"/>
    <property type="molecule type" value="Genomic_DNA"/>
</dbReference>
<dbReference type="RefSeq" id="WP_182574200.1">
    <property type="nucleotide sequence ID" value="NZ_JACJHY010000010.1"/>
</dbReference>
<feature type="transmembrane region" description="Helical" evidence="7">
    <location>
        <begin position="119"/>
        <end position="138"/>
    </location>
</feature>
<dbReference type="Pfam" id="PF00528">
    <property type="entry name" value="BPD_transp_1"/>
    <property type="match status" value="1"/>
</dbReference>
<evidence type="ECO:0000256" key="7">
    <source>
        <dbReference type="RuleBase" id="RU363032"/>
    </source>
</evidence>
<dbReference type="InterPro" id="IPR035906">
    <property type="entry name" value="MetI-like_sf"/>
</dbReference>
<evidence type="ECO:0000313" key="10">
    <source>
        <dbReference type="Proteomes" id="UP000587524"/>
    </source>
</evidence>